<dbReference type="InterPro" id="IPR006027">
    <property type="entry name" value="NusB_RsmB_TIM44"/>
</dbReference>
<dbReference type="GO" id="GO:0005829">
    <property type="term" value="C:cytosol"/>
    <property type="evidence" value="ECO:0007669"/>
    <property type="project" value="TreeGrafter"/>
</dbReference>
<comment type="similarity">
    <text evidence="1 6">Belongs to the NusB family.</text>
</comment>
<dbReference type="HAMAP" id="MF_00073">
    <property type="entry name" value="NusB"/>
    <property type="match status" value="1"/>
</dbReference>
<dbReference type="AlphaFoldDB" id="A0A2M6R863"/>
<reference evidence="9" key="1">
    <citation type="submission" date="2017-09" db="EMBL/GenBank/DDBJ databases">
        <title>Depth-based differentiation of microbial function through sediment-hosted aquifers and enrichment of novel symbionts in the deep terrestrial subsurface.</title>
        <authorList>
            <person name="Probst A.J."/>
            <person name="Ladd B."/>
            <person name="Jarett J.K."/>
            <person name="Geller-Mcgrath D.E."/>
            <person name="Sieber C.M.K."/>
            <person name="Emerson J.B."/>
            <person name="Anantharaman K."/>
            <person name="Thomas B.C."/>
            <person name="Malmstrom R."/>
            <person name="Stieglmeier M."/>
            <person name="Klingl A."/>
            <person name="Woyke T."/>
            <person name="Ryan C.M."/>
            <person name="Banfield J.F."/>
        </authorList>
    </citation>
    <scope>NUCLEOTIDE SEQUENCE [LARGE SCALE GENOMIC DNA]</scope>
</reference>
<evidence type="ECO:0000256" key="6">
    <source>
        <dbReference type="HAMAP-Rule" id="MF_00073"/>
    </source>
</evidence>
<accession>A0A2M6R863</accession>
<protein>
    <recommendedName>
        <fullName evidence="6">Transcription antitermination protein NusB</fullName>
    </recommendedName>
    <alternativeName>
        <fullName evidence="6">Antitermination factor NusB</fullName>
    </alternativeName>
</protein>
<dbReference type="Gene3D" id="1.10.940.10">
    <property type="entry name" value="NusB-like"/>
    <property type="match status" value="1"/>
</dbReference>
<evidence type="ECO:0000256" key="4">
    <source>
        <dbReference type="ARBA" id="ARBA00023015"/>
    </source>
</evidence>
<dbReference type="GO" id="GO:0003723">
    <property type="term" value="F:RNA binding"/>
    <property type="evidence" value="ECO:0007669"/>
    <property type="project" value="UniProtKB-UniRule"/>
</dbReference>
<dbReference type="EMBL" id="PEZX01000037">
    <property type="protein sequence ID" value="PIS06752.1"/>
    <property type="molecule type" value="Genomic_DNA"/>
</dbReference>
<evidence type="ECO:0000256" key="1">
    <source>
        <dbReference type="ARBA" id="ARBA00005952"/>
    </source>
</evidence>
<comment type="function">
    <text evidence="6">Involved in transcription antitermination. Required for transcription of ribosomal RNA (rRNA) genes. Binds specifically to the boxA antiterminator sequence of the ribosomal RNA (rrn) operons.</text>
</comment>
<comment type="caution">
    <text evidence="8">The sequence shown here is derived from an EMBL/GenBank/DDBJ whole genome shotgun (WGS) entry which is preliminary data.</text>
</comment>
<dbReference type="InterPro" id="IPR035926">
    <property type="entry name" value="NusB-like_sf"/>
</dbReference>
<evidence type="ECO:0000256" key="3">
    <source>
        <dbReference type="ARBA" id="ARBA00022884"/>
    </source>
</evidence>
<evidence type="ECO:0000313" key="9">
    <source>
        <dbReference type="Proteomes" id="UP000231162"/>
    </source>
</evidence>
<dbReference type="GO" id="GO:0006353">
    <property type="term" value="P:DNA-templated transcription termination"/>
    <property type="evidence" value="ECO:0007669"/>
    <property type="project" value="UniProtKB-UniRule"/>
</dbReference>
<dbReference type="GO" id="GO:0031564">
    <property type="term" value="P:transcription antitermination"/>
    <property type="evidence" value="ECO:0007669"/>
    <property type="project" value="UniProtKB-KW"/>
</dbReference>
<dbReference type="SUPFAM" id="SSF48013">
    <property type="entry name" value="NusB-like"/>
    <property type="match status" value="1"/>
</dbReference>
<organism evidence="8 9">
    <name type="scientific">Candidatus Berkelbacteria bacterium CG10_big_fil_rev_8_21_14_0_10_43_14</name>
    <dbReference type="NCBI Taxonomy" id="1974515"/>
    <lineage>
        <taxon>Bacteria</taxon>
        <taxon>Candidatus Berkelbacteria</taxon>
    </lineage>
</organism>
<evidence type="ECO:0000313" key="8">
    <source>
        <dbReference type="EMBL" id="PIS06752.1"/>
    </source>
</evidence>
<dbReference type="NCBIfam" id="TIGR01951">
    <property type="entry name" value="nusB"/>
    <property type="match status" value="1"/>
</dbReference>
<dbReference type="Proteomes" id="UP000231162">
    <property type="component" value="Unassembled WGS sequence"/>
</dbReference>
<evidence type="ECO:0000256" key="5">
    <source>
        <dbReference type="ARBA" id="ARBA00023163"/>
    </source>
</evidence>
<dbReference type="PANTHER" id="PTHR11078:SF3">
    <property type="entry name" value="ANTITERMINATION NUSB DOMAIN-CONTAINING PROTEIN"/>
    <property type="match status" value="1"/>
</dbReference>
<proteinExistence type="inferred from homology"/>
<keyword evidence="5 6" id="KW-0804">Transcription</keyword>
<keyword evidence="2 6" id="KW-0889">Transcription antitermination</keyword>
<keyword evidence="4 6" id="KW-0805">Transcription regulation</keyword>
<sequence>MSVNRHLSRTVAMQSIYEWDFRPDEPLNDIVRRNIEVYKDDVDEGYVIQVVEGIKKNITEIDASIVNVAPEFPIEQIATIDKAILRVAIYEILHDNDVPAKVAINEAVELGKNFGGESSYKFINGVLGTLYRQSARFDPNDEKILEPIDEIVDGDINTDDIKEDSK</sequence>
<dbReference type="PANTHER" id="PTHR11078">
    <property type="entry name" value="N UTILIZATION SUBSTANCE PROTEIN B-RELATED"/>
    <property type="match status" value="1"/>
</dbReference>
<dbReference type="InterPro" id="IPR011605">
    <property type="entry name" value="NusB_fam"/>
</dbReference>
<gene>
    <name evidence="6 8" type="primary">nusB</name>
    <name evidence="8" type="ORF">COT79_02815</name>
</gene>
<evidence type="ECO:0000256" key="2">
    <source>
        <dbReference type="ARBA" id="ARBA00022814"/>
    </source>
</evidence>
<keyword evidence="3 6" id="KW-0694">RNA-binding</keyword>
<name>A0A2M6R863_9BACT</name>
<dbReference type="Pfam" id="PF01029">
    <property type="entry name" value="NusB"/>
    <property type="match status" value="1"/>
</dbReference>
<evidence type="ECO:0000259" key="7">
    <source>
        <dbReference type="Pfam" id="PF01029"/>
    </source>
</evidence>
<feature type="domain" description="NusB/RsmB/TIM44" evidence="7">
    <location>
        <begin position="8"/>
        <end position="132"/>
    </location>
</feature>